<name>A0ABT3GB44_9BACT</name>
<feature type="transmembrane region" description="Helical" evidence="1">
    <location>
        <begin position="91"/>
        <end position="111"/>
    </location>
</feature>
<gene>
    <name evidence="2" type="ORF">OJ996_25700</name>
</gene>
<evidence type="ECO:0000313" key="2">
    <source>
        <dbReference type="EMBL" id="MCW1917010.1"/>
    </source>
</evidence>
<evidence type="ECO:0000256" key="1">
    <source>
        <dbReference type="SAM" id="Phobius"/>
    </source>
</evidence>
<keyword evidence="1" id="KW-0472">Membrane</keyword>
<evidence type="ECO:0000313" key="3">
    <source>
        <dbReference type="Proteomes" id="UP001165653"/>
    </source>
</evidence>
<sequence length="129" mass="14474">MSWRRMTIIVVGLVPFVFLLWLWGAGMRNPAFVRFPWGTDTGLLVHKGDELRLLKLDAPMGLPRYGHGFFSPTGTFYHLFGWSESAVKKDIAVPQWALVAAYVAVFMAVYVRMGVKGNRGRAEVLGDQS</sequence>
<dbReference type="Proteomes" id="UP001165653">
    <property type="component" value="Unassembled WGS sequence"/>
</dbReference>
<dbReference type="RefSeq" id="WP_264516630.1">
    <property type="nucleotide sequence ID" value="NZ_JAPDDR010000023.1"/>
</dbReference>
<proteinExistence type="predicted"/>
<feature type="transmembrane region" description="Helical" evidence="1">
    <location>
        <begin position="7"/>
        <end position="26"/>
    </location>
</feature>
<reference evidence="2" key="1">
    <citation type="submission" date="2022-10" db="EMBL/GenBank/DDBJ databases">
        <title>Luteolibacter sp. GHJ8, whole genome shotgun sequencing project.</title>
        <authorList>
            <person name="Zhao G."/>
            <person name="Shen L."/>
        </authorList>
    </citation>
    <scope>NUCLEOTIDE SEQUENCE</scope>
    <source>
        <strain evidence="2">GHJ8</strain>
    </source>
</reference>
<accession>A0ABT3GB44</accession>
<keyword evidence="3" id="KW-1185">Reference proteome</keyword>
<comment type="caution">
    <text evidence="2">The sequence shown here is derived from an EMBL/GenBank/DDBJ whole genome shotgun (WGS) entry which is preliminary data.</text>
</comment>
<keyword evidence="1" id="KW-1133">Transmembrane helix</keyword>
<keyword evidence="1" id="KW-0812">Transmembrane</keyword>
<organism evidence="2 3">
    <name type="scientific">Luteolibacter rhizosphaerae</name>
    <dbReference type="NCBI Taxonomy" id="2989719"/>
    <lineage>
        <taxon>Bacteria</taxon>
        <taxon>Pseudomonadati</taxon>
        <taxon>Verrucomicrobiota</taxon>
        <taxon>Verrucomicrobiia</taxon>
        <taxon>Verrucomicrobiales</taxon>
        <taxon>Verrucomicrobiaceae</taxon>
        <taxon>Luteolibacter</taxon>
    </lineage>
</organism>
<dbReference type="EMBL" id="JAPDDR010000023">
    <property type="protein sequence ID" value="MCW1917010.1"/>
    <property type="molecule type" value="Genomic_DNA"/>
</dbReference>
<protein>
    <submittedName>
        <fullName evidence="2">Uncharacterized protein</fullName>
    </submittedName>
</protein>